<dbReference type="HOGENOM" id="CLU_026673_3_3_1"/>
<dbReference type="InterPro" id="IPR050700">
    <property type="entry name" value="YIM1/Zinc_Alcohol_DH_Fams"/>
</dbReference>
<keyword evidence="1" id="KW-0560">Oxidoreductase</keyword>
<dbReference type="GO" id="GO:0008270">
    <property type="term" value="F:zinc ion binding"/>
    <property type="evidence" value="ECO:0007669"/>
    <property type="project" value="InterPro"/>
</dbReference>
<dbReference type="GO" id="GO:0016491">
    <property type="term" value="F:oxidoreductase activity"/>
    <property type="evidence" value="ECO:0007669"/>
    <property type="project" value="UniProtKB-KW"/>
</dbReference>
<dbReference type="InterPro" id="IPR036291">
    <property type="entry name" value="NAD(P)-bd_dom_sf"/>
</dbReference>
<dbReference type="Proteomes" id="UP000054097">
    <property type="component" value="Unassembled WGS sequence"/>
</dbReference>
<keyword evidence="4" id="KW-1185">Reference proteome</keyword>
<dbReference type="Pfam" id="PF13602">
    <property type="entry name" value="ADH_zinc_N_2"/>
    <property type="match status" value="1"/>
</dbReference>
<dbReference type="Gene3D" id="3.40.50.720">
    <property type="entry name" value="NAD(P)-binding Rossmann-like Domain"/>
    <property type="match status" value="1"/>
</dbReference>
<dbReference type="InterPro" id="IPR011032">
    <property type="entry name" value="GroES-like_sf"/>
</dbReference>
<evidence type="ECO:0000256" key="1">
    <source>
        <dbReference type="ARBA" id="ARBA00023002"/>
    </source>
</evidence>
<evidence type="ECO:0000259" key="2">
    <source>
        <dbReference type="SMART" id="SM00829"/>
    </source>
</evidence>
<dbReference type="SUPFAM" id="SSF50129">
    <property type="entry name" value="GroES-like"/>
    <property type="match status" value="1"/>
</dbReference>
<dbReference type="GO" id="GO:0005739">
    <property type="term" value="C:mitochondrion"/>
    <property type="evidence" value="ECO:0007669"/>
    <property type="project" value="TreeGrafter"/>
</dbReference>
<dbReference type="AlphaFoldDB" id="A0A0C3BBY6"/>
<dbReference type="EMBL" id="KN824290">
    <property type="protein sequence ID" value="KIM28961.1"/>
    <property type="molecule type" value="Genomic_DNA"/>
</dbReference>
<gene>
    <name evidence="3" type="ORF">M408DRAFT_68665</name>
</gene>
<dbReference type="OrthoDB" id="3509362at2759"/>
<dbReference type="SMART" id="SM00829">
    <property type="entry name" value="PKS_ER"/>
    <property type="match status" value="1"/>
</dbReference>
<organism evidence="3 4">
    <name type="scientific">Serendipita vermifera MAFF 305830</name>
    <dbReference type="NCBI Taxonomy" id="933852"/>
    <lineage>
        <taxon>Eukaryota</taxon>
        <taxon>Fungi</taxon>
        <taxon>Dikarya</taxon>
        <taxon>Basidiomycota</taxon>
        <taxon>Agaricomycotina</taxon>
        <taxon>Agaricomycetes</taxon>
        <taxon>Sebacinales</taxon>
        <taxon>Serendipitaceae</taxon>
        <taxon>Serendipita</taxon>
    </lineage>
</organism>
<dbReference type="STRING" id="933852.A0A0C3BBY6"/>
<dbReference type="Pfam" id="PF08240">
    <property type="entry name" value="ADH_N"/>
    <property type="match status" value="1"/>
</dbReference>
<dbReference type="InterPro" id="IPR002364">
    <property type="entry name" value="Quin_OxRdtase/zeta-crystal_CS"/>
</dbReference>
<dbReference type="InterPro" id="IPR020843">
    <property type="entry name" value="ER"/>
</dbReference>
<dbReference type="PANTHER" id="PTHR11695:SF294">
    <property type="entry name" value="RETICULON-4-INTERACTING PROTEIN 1, MITOCHONDRIAL"/>
    <property type="match status" value="1"/>
</dbReference>
<protein>
    <recommendedName>
        <fullName evidence="2">Enoyl reductase (ER) domain-containing protein</fullName>
    </recommendedName>
</protein>
<dbReference type="PANTHER" id="PTHR11695">
    <property type="entry name" value="ALCOHOL DEHYDROGENASE RELATED"/>
    <property type="match status" value="1"/>
</dbReference>
<accession>A0A0C3BBY6</accession>
<dbReference type="InterPro" id="IPR013154">
    <property type="entry name" value="ADH-like_N"/>
</dbReference>
<name>A0A0C3BBY6_SERVB</name>
<evidence type="ECO:0000313" key="4">
    <source>
        <dbReference type="Proteomes" id="UP000054097"/>
    </source>
</evidence>
<feature type="domain" description="Enoyl reductase (ER)" evidence="2">
    <location>
        <begin position="21"/>
        <end position="347"/>
    </location>
</feature>
<reference evidence="4" key="2">
    <citation type="submission" date="2015-01" db="EMBL/GenBank/DDBJ databases">
        <title>Evolutionary Origins and Diversification of the Mycorrhizal Mutualists.</title>
        <authorList>
            <consortium name="DOE Joint Genome Institute"/>
            <consortium name="Mycorrhizal Genomics Consortium"/>
            <person name="Kohler A."/>
            <person name="Kuo A."/>
            <person name="Nagy L.G."/>
            <person name="Floudas D."/>
            <person name="Copeland A."/>
            <person name="Barry K.W."/>
            <person name="Cichocki N."/>
            <person name="Veneault-Fourrey C."/>
            <person name="LaButti K."/>
            <person name="Lindquist E.A."/>
            <person name="Lipzen A."/>
            <person name="Lundell T."/>
            <person name="Morin E."/>
            <person name="Murat C."/>
            <person name="Riley R."/>
            <person name="Ohm R."/>
            <person name="Sun H."/>
            <person name="Tunlid A."/>
            <person name="Henrissat B."/>
            <person name="Grigoriev I.V."/>
            <person name="Hibbett D.S."/>
            <person name="Martin F."/>
        </authorList>
    </citation>
    <scope>NUCLEOTIDE SEQUENCE [LARGE SCALE GENOMIC DNA]</scope>
    <source>
        <strain evidence="4">MAFF 305830</strain>
    </source>
</reference>
<dbReference type="Gene3D" id="3.90.180.10">
    <property type="entry name" value="Medium-chain alcohol dehydrogenases, catalytic domain"/>
    <property type="match status" value="1"/>
</dbReference>
<evidence type="ECO:0000313" key="3">
    <source>
        <dbReference type="EMBL" id="KIM28961.1"/>
    </source>
</evidence>
<sequence>MLKGAFTLPTTQTAWLEERKGPPSHCLEQKKVPVTHDLAPGELLVKVEAAALNHVGYKRMQMLPNTLAKRPHIAESDFTGIVVAAQGTTGFSQGEPVCGWISQSMAQITRQGALCEYVRVQGDHVIHRPENLTPVQAAGVCLAGLSAYQLLFHHAKIKKGDRILINNGSGGIGTFAIQIAKAHECHVTASASSSSAEFVRKVGADQIIDYQVEPLSQSLAKSPPPVPFDAVIDCYGLDSNLYGNCDKYLKSDGVFASVAPATGSLLATASAGAHLFSHAWKPAWLGGNARKFSLLNLQNSKEDLRALQALITSGKVIPVVDSVYKFDDALLAYDRLMSGKAKGKVVVVIDPELYPKSEAPPS</sequence>
<proteinExistence type="predicted"/>
<reference evidence="3 4" key="1">
    <citation type="submission" date="2014-04" db="EMBL/GenBank/DDBJ databases">
        <authorList>
            <consortium name="DOE Joint Genome Institute"/>
            <person name="Kuo A."/>
            <person name="Zuccaro A."/>
            <person name="Kohler A."/>
            <person name="Nagy L.G."/>
            <person name="Floudas D."/>
            <person name="Copeland A."/>
            <person name="Barry K.W."/>
            <person name="Cichocki N."/>
            <person name="Veneault-Fourrey C."/>
            <person name="LaButti K."/>
            <person name="Lindquist E.A."/>
            <person name="Lipzen A."/>
            <person name="Lundell T."/>
            <person name="Morin E."/>
            <person name="Murat C."/>
            <person name="Sun H."/>
            <person name="Tunlid A."/>
            <person name="Henrissat B."/>
            <person name="Grigoriev I.V."/>
            <person name="Hibbett D.S."/>
            <person name="Martin F."/>
            <person name="Nordberg H.P."/>
            <person name="Cantor M.N."/>
            <person name="Hua S.X."/>
        </authorList>
    </citation>
    <scope>NUCLEOTIDE SEQUENCE [LARGE SCALE GENOMIC DNA]</scope>
    <source>
        <strain evidence="3 4">MAFF 305830</strain>
    </source>
</reference>
<dbReference type="CDD" id="cd08267">
    <property type="entry name" value="MDR1"/>
    <property type="match status" value="1"/>
</dbReference>
<dbReference type="PROSITE" id="PS01162">
    <property type="entry name" value="QOR_ZETA_CRYSTAL"/>
    <property type="match status" value="1"/>
</dbReference>
<dbReference type="SUPFAM" id="SSF51735">
    <property type="entry name" value="NAD(P)-binding Rossmann-fold domains"/>
    <property type="match status" value="1"/>
</dbReference>